<dbReference type="AlphaFoldDB" id="A0A1E3KWT7"/>
<comment type="caution">
    <text evidence="1">The sequence shown here is derived from an EMBL/GenBank/DDBJ whole genome shotgun (WGS) entry which is preliminary data.</text>
</comment>
<sequence length="376" mass="44434">MFVNGYYEYTTTLETFLGWRKIFGGNWHLNQFNKMLQENKLEEFQPSVNEMNKIKWLNDFYSLWINDEGVDTVVKSVFVPTQSGQFISIERLYFDSNINNDVKAILFELDPPFKNQLMHRDISAFDDYFKDMLSRHYDTEKCANNIENKVTAILSEETVNQEKRANEVQTIFNKLTDFFLKEPQLTEIIFPKILSKRMLLSSPEETLRRMKIAEKVEQNGLDLAGLEELIHYYQKLKSSLDNSTFDNEEIKRQLQHIVTSTPEMKRYFDSMLSRSVQNVYHYLKKLTQYELPDTLEEWKIEDNQTVFFAKKNNNEIIIVIRPTDNNVIIFFGDEELEVLDSGTYELWTDNGTDQKIITLGHLLKTTEITRIPLKKL</sequence>
<dbReference type="STRING" id="1886670.PTI45_04731"/>
<accession>A0A1E3KWT7</accession>
<keyword evidence="2" id="KW-1185">Reference proteome</keyword>
<dbReference type="PATRIC" id="fig|1886670.3.peg.4753"/>
<reference evidence="1 2" key="1">
    <citation type="submission" date="2016-08" db="EMBL/GenBank/DDBJ databases">
        <title>Genome sequencing of Paenibacillus sp. TI45-13ar, isolated from Korean traditional nuruk.</title>
        <authorList>
            <person name="Kim S.-J."/>
        </authorList>
    </citation>
    <scope>NUCLEOTIDE SEQUENCE [LARGE SCALE GENOMIC DNA]</scope>
    <source>
        <strain evidence="1 2">TI45-13ar</strain>
    </source>
</reference>
<dbReference type="EMBL" id="MDER01000111">
    <property type="protein sequence ID" value="ODP25934.1"/>
    <property type="molecule type" value="Genomic_DNA"/>
</dbReference>
<dbReference type="Proteomes" id="UP000094578">
    <property type="component" value="Unassembled WGS sequence"/>
</dbReference>
<proteinExistence type="predicted"/>
<protein>
    <submittedName>
        <fullName evidence="1">Uncharacterized protein</fullName>
    </submittedName>
</protein>
<evidence type="ECO:0000313" key="2">
    <source>
        <dbReference type="Proteomes" id="UP000094578"/>
    </source>
</evidence>
<gene>
    <name evidence="1" type="ORF">PTI45_04731</name>
</gene>
<organism evidence="1 2">
    <name type="scientific">Paenibacillus nuruki</name>
    <dbReference type="NCBI Taxonomy" id="1886670"/>
    <lineage>
        <taxon>Bacteria</taxon>
        <taxon>Bacillati</taxon>
        <taxon>Bacillota</taxon>
        <taxon>Bacilli</taxon>
        <taxon>Bacillales</taxon>
        <taxon>Paenibacillaceae</taxon>
        <taxon>Paenibacillus</taxon>
    </lineage>
</organism>
<evidence type="ECO:0000313" key="1">
    <source>
        <dbReference type="EMBL" id="ODP25934.1"/>
    </source>
</evidence>
<name>A0A1E3KWT7_9BACL</name>